<dbReference type="Pfam" id="PF01266">
    <property type="entry name" value="DAO"/>
    <property type="match status" value="1"/>
</dbReference>
<dbReference type="InterPro" id="IPR052745">
    <property type="entry name" value="G3P_Oxidase/Oxidoreductase"/>
</dbReference>
<dbReference type="InterPro" id="IPR036188">
    <property type="entry name" value="FAD/NAD-bd_sf"/>
</dbReference>
<dbReference type="PANTHER" id="PTHR42720">
    <property type="entry name" value="GLYCEROL-3-PHOSPHATE DEHYDROGENASE"/>
    <property type="match status" value="1"/>
</dbReference>
<name>A0A5B8U0R2_9ACTN</name>
<evidence type="ECO:0000313" key="3">
    <source>
        <dbReference type="Proteomes" id="UP000321805"/>
    </source>
</evidence>
<dbReference type="PANTHER" id="PTHR42720:SF1">
    <property type="entry name" value="GLYCEROL 3-PHOSPHATE OXIDASE"/>
    <property type="match status" value="1"/>
</dbReference>
<sequence>MVSPSGIAFEGTAGGRAPIAAARTRRYGAPMRAVVVGGGIVGTACALALARRGAGVELREAAPALGLGASGTNSGILHTGFDSVPGELETELILRAAVLRPPVLAALGVPFAATGAVLTPRDDAERETVATLAQGAARNGVTVVIGDDGRLEVPGEGLTDPVAFVLALGAAAQRHGARIATGTAVTGRVADADLVVNAAGLGAGRVARLHGDDSFDVHPRKGEFLVFDVTPPPQILLPVPTKRTKGVLVFGTLDGRTIAGPTAVDLDEEDWSVRPEARGELLGQAVSLYPALDGAEPVFAYAGLRPAGRGGANYVVRRSEADPALVHAAAIRSTGLTAALAIAERVAALAGADGPEAELRGGPGGWGRVPAGPWYRRAAEHRALG</sequence>
<keyword evidence="3" id="KW-1185">Reference proteome</keyword>
<evidence type="ECO:0000259" key="1">
    <source>
        <dbReference type="Pfam" id="PF01266"/>
    </source>
</evidence>
<dbReference type="KEGG" id="bsol:FSW04_02600"/>
<feature type="domain" description="FAD dependent oxidoreductase" evidence="1">
    <location>
        <begin position="33"/>
        <end position="349"/>
    </location>
</feature>
<dbReference type="Proteomes" id="UP000321805">
    <property type="component" value="Chromosome"/>
</dbReference>
<proteinExistence type="predicted"/>
<dbReference type="EMBL" id="CP042430">
    <property type="protein sequence ID" value="QEC46576.1"/>
    <property type="molecule type" value="Genomic_DNA"/>
</dbReference>
<dbReference type="OrthoDB" id="9801699at2"/>
<organism evidence="2 3">
    <name type="scientific">Baekduia soli</name>
    <dbReference type="NCBI Taxonomy" id="496014"/>
    <lineage>
        <taxon>Bacteria</taxon>
        <taxon>Bacillati</taxon>
        <taxon>Actinomycetota</taxon>
        <taxon>Thermoleophilia</taxon>
        <taxon>Solirubrobacterales</taxon>
        <taxon>Baekduiaceae</taxon>
        <taxon>Baekduia</taxon>
    </lineage>
</organism>
<dbReference type="InterPro" id="IPR006076">
    <property type="entry name" value="FAD-dep_OxRdtase"/>
</dbReference>
<dbReference type="AlphaFoldDB" id="A0A5B8U0R2"/>
<dbReference type="SUPFAM" id="SSF54373">
    <property type="entry name" value="FAD-linked reductases, C-terminal domain"/>
    <property type="match status" value="1"/>
</dbReference>
<gene>
    <name evidence="2" type="ORF">FSW04_02600</name>
</gene>
<protein>
    <submittedName>
        <fullName evidence="2">FAD-dependent oxidoreductase</fullName>
    </submittedName>
</protein>
<reference evidence="2 3" key="1">
    <citation type="journal article" date="2018" name="J. Microbiol.">
        <title>Baekduia soli gen. nov., sp. nov., a novel bacterium isolated from the soil of Baekdu Mountain and proposal of a novel family name, Baekduiaceae fam. nov.</title>
        <authorList>
            <person name="An D.S."/>
            <person name="Siddiqi M.Z."/>
            <person name="Kim K.H."/>
            <person name="Yu H.S."/>
            <person name="Im W.T."/>
        </authorList>
    </citation>
    <scope>NUCLEOTIDE SEQUENCE [LARGE SCALE GENOMIC DNA]</scope>
    <source>
        <strain evidence="2 3">BR7-21</strain>
    </source>
</reference>
<evidence type="ECO:0000313" key="2">
    <source>
        <dbReference type="EMBL" id="QEC46576.1"/>
    </source>
</evidence>
<dbReference type="Gene3D" id="3.50.50.60">
    <property type="entry name" value="FAD/NAD(P)-binding domain"/>
    <property type="match status" value="1"/>
</dbReference>
<dbReference type="SUPFAM" id="SSF51905">
    <property type="entry name" value="FAD/NAD(P)-binding domain"/>
    <property type="match status" value="1"/>
</dbReference>
<accession>A0A5B8U0R2</accession>
<dbReference type="Gene3D" id="3.30.9.10">
    <property type="entry name" value="D-Amino Acid Oxidase, subunit A, domain 2"/>
    <property type="match status" value="1"/>
</dbReference>